<evidence type="ECO:0000259" key="2">
    <source>
        <dbReference type="PROSITE" id="PS50404"/>
    </source>
</evidence>
<dbReference type="GO" id="GO:0004364">
    <property type="term" value="F:glutathione transferase activity"/>
    <property type="evidence" value="ECO:0007669"/>
    <property type="project" value="TreeGrafter"/>
</dbReference>
<dbReference type="SFLD" id="SFLDG00358">
    <property type="entry name" value="Main_(cytGST)"/>
    <property type="match status" value="1"/>
</dbReference>
<feature type="domain" description="GST N-terminal" evidence="2">
    <location>
        <begin position="1"/>
        <end position="79"/>
    </location>
</feature>
<dbReference type="PANTHER" id="PTHR43969">
    <property type="entry name" value="GLUTATHIONE S TRANSFERASE D10, ISOFORM A-RELATED"/>
    <property type="match status" value="1"/>
</dbReference>
<dbReference type="PROSITE" id="PS50405">
    <property type="entry name" value="GST_CTER"/>
    <property type="match status" value="1"/>
</dbReference>
<gene>
    <name evidence="4" type="ORF">METZ01_LOCUS182609</name>
</gene>
<reference evidence="4" key="1">
    <citation type="submission" date="2018-05" db="EMBL/GenBank/DDBJ databases">
        <authorList>
            <person name="Lanie J.A."/>
            <person name="Ng W.-L."/>
            <person name="Kazmierczak K.M."/>
            <person name="Andrzejewski T.M."/>
            <person name="Davidsen T.M."/>
            <person name="Wayne K.J."/>
            <person name="Tettelin H."/>
            <person name="Glass J.I."/>
            <person name="Rusch D."/>
            <person name="Podicherti R."/>
            <person name="Tsui H.-C.T."/>
            <person name="Winkler M.E."/>
        </authorList>
    </citation>
    <scope>NUCLEOTIDE SEQUENCE</scope>
</reference>
<dbReference type="GO" id="GO:0006749">
    <property type="term" value="P:glutathione metabolic process"/>
    <property type="evidence" value="ECO:0007669"/>
    <property type="project" value="TreeGrafter"/>
</dbReference>
<dbReference type="Pfam" id="PF00043">
    <property type="entry name" value="GST_C"/>
    <property type="match status" value="1"/>
</dbReference>
<dbReference type="InterPro" id="IPR004045">
    <property type="entry name" value="Glutathione_S-Trfase_N"/>
</dbReference>
<dbReference type="EMBL" id="UINC01036181">
    <property type="protein sequence ID" value="SVB29755.1"/>
    <property type="molecule type" value="Genomic_DNA"/>
</dbReference>
<dbReference type="SUPFAM" id="SSF52833">
    <property type="entry name" value="Thioredoxin-like"/>
    <property type="match status" value="1"/>
</dbReference>
<dbReference type="PROSITE" id="PS50404">
    <property type="entry name" value="GST_NTER"/>
    <property type="match status" value="1"/>
</dbReference>
<dbReference type="InterPro" id="IPR036249">
    <property type="entry name" value="Thioredoxin-like_sf"/>
</dbReference>
<evidence type="ECO:0000313" key="4">
    <source>
        <dbReference type="EMBL" id="SVB29755.1"/>
    </source>
</evidence>
<organism evidence="4">
    <name type="scientific">marine metagenome</name>
    <dbReference type="NCBI Taxonomy" id="408172"/>
    <lineage>
        <taxon>unclassified sequences</taxon>
        <taxon>metagenomes</taxon>
        <taxon>ecological metagenomes</taxon>
    </lineage>
</organism>
<dbReference type="Gene3D" id="3.40.30.10">
    <property type="entry name" value="Glutaredoxin"/>
    <property type="match status" value="1"/>
</dbReference>
<evidence type="ECO:0000259" key="3">
    <source>
        <dbReference type="PROSITE" id="PS50405"/>
    </source>
</evidence>
<name>A0A382CUJ1_9ZZZZ</name>
<dbReference type="InterPro" id="IPR004046">
    <property type="entry name" value="GST_C"/>
</dbReference>
<evidence type="ECO:0008006" key="5">
    <source>
        <dbReference type="Google" id="ProtNLM"/>
    </source>
</evidence>
<dbReference type="InterPro" id="IPR040079">
    <property type="entry name" value="Glutathione_S-Trfase"/>
</dbReference>
<dbReference type="AlphaFoldDB" id="A0A382CUJ1"/>
<dbReference type="CDD" id="cd00299">
    <property type="entry name" value="GST_C_family"/>
    <property type="match status" value="1"/>
</dbReference>
<dbReference type="Gene3D" id="1.20.1050.10">
    <property type="match status" value="1"/>
</dbReference>
<evidence type="ECO:0000256" key="1">
    <source>
        <dbReference type="ARBA" id="ARBA00011738"/>
    </source>
</evidence>
<protein>
    <recommendedName>
        <fullName evidence="5">GST N-terminal domain-containing protein</fullName>
    </recommendedName>
</protein>
<comment type="subunit">
    <text evidence="1">Homodimer.</text>
</comment>
<feature type="domain" description="GST C-terminal" evidence="3">
    <location>
        <begin position="84"/>
        <end position="222"/>
    </location>
</feature>
<accession>A0A382CUJ1</accession>
<dbReference type="Pfam" id="PF13409">
    <property type="entry name" value="GST_N_2"/>
    <property type="match status" value="1"/>
</dbReference>
<dbReference type="InterPro" id="IPR036282">
    <property type="entry name" value="Glutathione-S-Trfase_C_sf"/>
</dbReference>
<dbReference type="SFLD" id="SFLDS00019">
    <property type="entry name" value="Glutathione_Transferase_(cytos"/>
    <property type="match status" value="1"/>
</dbReference>
<dbReference type="SUPFAM" id="SSF47616">
    <property type="entry name" value="GST C-terminal domain-like"/>
    <property type="match status" value="1"/>
</dbReference>
<proteinExistence type="predicted"/>
<sequence>MRTLYHLWLNPFSRKVRIVLAEKKLEFTMEVEQVWERRSDYLALNPAGEVPVLIEPDNTVLSDSSAICEYLEEKIPNPNLLGRKAHERAEVRRLVAWFDRKFDREVSDLLINEKVMKRFLGLGEPDSGTIRAAQKNIHIHLNYITFLTDRRHWLAGEEMTLADIAAASHLSAVDYLGDVPWTKYKSASHWYSRIKSRPSFRPILTDAIPGLPAPKHYANLDF</sequence>
<dbReference type="InterPro" id="IPR010987">
    <property type="entry name" value="Glutathione-S-Trfase_C-like"/>
</dbReference>
<dbReference type="PANTHER" id="PTHR43969:SF9">
    <property type="entry name" value="GLUTATHIONE S TRANSFERASE D10, ISOFORM A-RELATED"/>
    <property type="match status" value="1"/>
</dbReference>
<dbReference type="CDD" id="cd00570">
    <property type="entry name" value="GST_N_family"/>
    <property type="match status" value="1"/>
</dbReference>